<dbReference type="OrthoDB" id="1151029at2"/>
<dbReference type="Pfam" id="PF10020">
    <property type="entry name" value="DUF2262"/>
    <property type="match status" value="1"/>
</dbReference>
<dbReference type="InterPro" id="IPR019260">
    <property type="entry name" value="DUF2262"/>
</dbReference>
<keyword evidence="3" id="KW-1185">Reference proteome</keyword>
<accession>A0A2V3PU08</accession>
<proteinExistence type="predicted"/>
<organism evidence="2 3">
    <name type="scientific">Dysgonomonas alginatilytica</name>
    <dbReference type="NCBI Taxonomy" id="1605892"/>
    <lineage>
        <taxon>Bacteria</taxon>
        <taxon>Pseudomonadati</taxon>
        <taxon>Bacteroidota</taxon>
        <taxon>Bacteroidia</taxon>
        <taxon>Bacteroidales</taxon>
        <taxon>Dysgonomonadaceae</taxon>
        <taxon>Dysgonomonas</taxon>
    </lineage>
</organism>
<protein>
    <recommendedName>
        <fullName evidence="1">DUF2262 domain-containing protein</fullName>
    </recommendedName>
</protein>
<evidence type="ECO:0000259" key="1">
    <source>
        <dbReference type="Pfam" id="PF10020"/>
    </source>
</evidence>
<comment type="caution">
    <text evidence="2">The sequence shown here is derived from an EMBL/GenBank/DDBJ whole genome shotgun (WGS) entry which is preliminary data.</text>
</comment>
<feature type="domain" description="DUF2262" evidence="1">
    <location>
        <begin position="172"/>
        <end position="306"/>
    </location>
</feature>
<gene>
    <name evidence="2" type="ORF">CLV62_101368</name>
</gene>
<dbReference type="Proteomes" id="UP000247973">
    <property type="component" value="Unassembled WGS sequence"/>
</dbReference>
<evidence type="ECO:0000313" key="3">
    <source>
        <dbReference type="Proteomes" id="UP000247973"/>
    </source>
</evidence>
<sequence length="310" mass="35260">MTGWEIKDLLGMLKKAQEGDIRELNHMTASYTSGCTVDKEYGTMIIRRQFRVENQDNERCILNSEPDKNGSNESSDDQQWGITIVQLSPKGGSTNSFCIPNNLRNPKIRLLDHQTLDILSDEKTITTTITEIEKKLKPISGIATEDEIEETFNTLSCQQYVIPSIESIDSKAFGTLELEEEEYGTVIKINDTPVRITIYVTVGESLSPIIDHAEKLMAEKFYEKAIRSMYPSMLELKNDYWLEEPEDESDAEPTPLTLEEFKERITITEIAFNQDKTTTIICSNDDMFEDHDIVISTDTRGVYKDSALAE</sequence>
<name>A0A2V3PU08_9BACT</name>
<dbReference type="AlphaFoldDB" id="A0A2V3PU08"/>
<dbReference type="EMBL" id="QICL01000001">
    <property type="protein sequence ID" value="PXV69099.1"/>
    <property type="molecule type" value="Genomic_DNA"/>
</dbReference>
<evidence type="ECO:0000313" key="2">
    <source>
        <dbReference type="EMBL" id="PXV69099.1"/>
    </source>
</evidence>
<reference evidence="2 3" key="1">
    <citation type="submission" date="2018-03" db="EMBL/GenBank/DDBJ databases">
        <title>Genomic Encyclopedia of Archaeal and Bacterial Type Strains, Phase II (KMG-II): from individual species to whole genera.</title>
        <authorList>
            <person name="Goeker M."/>
        </authorList>
    </citation>
    <scope>NUCLEOTIDE SEQUENCE [LARGE SCALE GENOMIC DNA]</scope>
    <source>
        <strain evidence="2 3">DSM 100214</strain>
    </source>
</reference>